<proteinExistence type="predicted"/>
<accession>A0A382VW23</accession>
<evidence type="ECO:0000313" key="1">
    <source>
        <dbReference type="EMBL" id="SVD50796.1"/>
    </source>
</evidence>
<reference evidence="1" key="1">
    <citation type="submission" date="2018-05" db="EMBL/GenBank/DDBJ databases">
        <authorList>
            <person name="Lanie J.A."/>
            <person name="Ng W.-L."/>
            <person name="Kazmierczak K.M."/>
            <person name="Andrzejewski T.M."/>
            <person name="Davidsen T.M."/>
            <person name="Wayne K.J."/>
            <person name="Tettelin H."/>
            <person name="Glass J.I."/>
            <person name="Rusch D."/>
            <person name="Podicherti R."/>
            <person name="Tsui H.-C.T."/>
            <person name="Winkler M.E."/>
        </authorList>
    </citation>
    <scope>NUCLEOTIDE SEQUENCE</scope>
</reference>
<protein>
    <submittedName>
        <fullName evidence="1">Uncharacterized protein</fullName>
    </submittedName>
</protein>
<name>A0A382VW23_9ZZZZ</name>
<organism evidence="1">
    <name type="scientific">marine metagenome</name>
    <dbReference type="NCBI Taxonomy" id="408172"/>
    <lineage>
        <taxon>unclassified sequences</taxon>
        <taxon>metagenomes</taxon>
        <taxon>ecological metagenomes</taxon>
    </lineage>
</organism>
<feature type="non-terminal residue" evidence="1">
    <location>
        <position position="1"/>
    </location>
</feature>
<gene>
    <name evidence="1" type="ORF">METZ01_LOCUS403650</name>
</gene>
<dbReference type="EMBL" id="UINC01155123">
    <property type="protein sequence ID" value="SVD50796.1"/>
    <property type="molecule type" value="Genomic_DNA"/>
</dbReference>
<sequence length="209" mass="23919">PIISNGNGIALNEYYANQEAIRTIYSLYSLSKTLGLCGGGFAFCNGEKLKFKKSSKNQYHGVRQLEKSKNKEEYILSFFKSDVSELPQKLVTWLESNALSQAFEVERGKRRINLNKVTNSSLASDWPDWMRLALNQEYLPGIVPLMKGETEINLLEKQKEMLIKHQIETSVYHFNWSNNTLETVYEKCLAFPVHGMVSEIDEIINTLEA</sequence>
<dbReference type="AlphaFoldDB" id="A0A382VW23"/>